<accession>C9LVX5</accession>
<comment type="caution">
    <text evidence="1">The sequence shown here is derived from an EMBL/GenBank/DDBJ whole genome shotgun (WGS) entry which is preliminary data.</text>
</comment>
<sequence length="74" mass="8185">MPHSDIRGSRPICGSPRLFAAYRVLLRLLTPRHPPYAFRSLTFPRCSSCVSPQGIISDVLGLVCDPKMFGKSLP</sequence>
<organism evidence="1 2">
    <name type="scientific">Selenomonas sputigena (strain ATCC 35185 / DSM 20758 / CCUG 44933 / VPI D19B-28)</name>
    <dbReference type="NCBI Taxonomy" id="546271"/>
    <lineage>
        <taxon>Bacteria</taxon>
        <taxon>Bacillati</taxon>
        <taxon>Bacillota</taxon>
        <taxon>Negativicutes</taxon>
        <taxon>Selenomonadales</taxon>
        <taxon>Selenomonadaceae</taxon>
        <taxon>Selenomonas</taxon>
    </lineage>
</organism>
<gene>
    <name evidence="1" type="ORF">SELSPUOL_01623</name>
</gene>
<dbReference type="EMBL" id="ACKP02000036">
    <property type="protein sequence ID" value="EEX76994.1"/>
    <property type="molecule type" value="Genomic_DNA"/>
</dbReference>
<evidence type="ECO:0000313" key="1">
    <source>
        <dbReference type="EMBL" id="EEX76994.1"/>
    </source>
</evidence>
<dbReference type="Proteomes" id="UP000003505">
    <property type="component" value="Unassembled WGS sequence"/>
</dbReference>
<name>C9LVX5_SELS3</name>
<proteinExistence type="predicted"/>
<reference evidence="1 2" key="1">
    <citation type="submission" date="2009-09" db="EMBL/GenBank/DDBJ databases">
        <authorList>
            <person name="Weinstock G."/>
            <person name="Sodergren E."/>
            <person name="Clifton S."/>
            <person name="Fulton L."/>
            <person name="Fulton B."/>
            <person name="Courtney L."/>
            <person name="Fronick C."/>
            <person name="Harrison M."/>
            <person name="Strong C."/>
            <person name="Farmer C."/>
            <person name="Delahaunty K."/>
            <person name="Markovic C."/>
            <person name="Hall O."/>
            <person name="Minx P."/>
            <person name="Tomlinson C."/>
            <person name="Mitreva M."/>
            <person name="Nelson J."/>
            <person name="Hou S."/>
            <person name="Wollam A."/>
            <person name="Pepin K.H."/>
            <person name="Johnson M."/>
            <person name="Bhonagiri V."/>
            <person name="Nash W.E."/>
            <person name="Warren W."/>
            <person name="Chinwalla A."/>
            <person name="Mardis E.R."/>
            <person name="Wilson R.K."/>
        </authorList>
    </citation>
    <scope>NUCLEOTIDE SEQUENCE [LARGE SCALE GENOMIC DNA]</scope>
    <source>
        <strain evidence="2">ATCC 35185 / DSM 20758 / VPI D19B-28</strain>
    </source>
</reference>
<dbReference type="AlphaFoldDB" id="C9LVX5"/>
<protein>
    <submittedName>
        <fullName evidence="1">Uncharacterized protein</fullName>
    </submittedName>
</protein>
<evidence type="ECO:0000313" key="2">
    <source>
        <dbReference type="Proteomes" id="UP000003505"/>
    </source>
</evidence>